<reference evidence="2" key="2">
    <citation type="journal article" date="2022" name="Hortic Res">
        <title>The genome of Dioscorea zingiberensis sheds light on the biosynthesis, origin and evolution of the medicinally important diosgenin saponins.</title>
        <authorList>
            <person name="Li Y."/>
            <person name="Tan C."/>
            <person name="Li Z."/>
            <person name="Guo J."/>
            <person name="Li S."/>
            <person name="Chen X."/>
            <person name="Wang C."/>
            <person name="Dai X."/>
            <person name="Yang H."/>
            <person name="Song W."/>
            <person name="Hou L."/>
            <person name="Xu J."/>
            <person name="Tong Z."/>
            <person name="Xu A."/>
            <person name="Yuan X."/>
            <person name="Wang W."/>
            <person name="Yang Q."/>
            <person name="Chen L."/>
            <person name="Sun Z."/>
            <person name="Wang K."/>
            <person name="Pan B."/>
            <person name="Chen J."/>
            <person name="Bao Y."/>
            <person name="Liu F."/>
            <person name="Qi X."/>
            <person name="Gang D.R."/>
            <person name="Wen J."/>
            <person name="Li J."/>
        </authorList>
    </citation>
    <scope>NUCLEOTIDE SEQUENCE</scope>
    <source>
        <strain evidence="2">Dzin_1.0</strain>
    </source>
</reference>
<dbReference type="EMBL" id="JAGGNH010000002">
    <property type="protein sequence ID" value="KAJ0981422.1"/>
    <property type="molecule type" value="Genomic_DNA"/>
</dbReference>
<feature type="region of interest" description="Disordered" evidence="1">
    <location>
        <begin position="109"/>
        <end position="149"/>
    </location>
</feature>
<sequence length="213" mass="24176">MRYQRALRRPTMELRPSAASRQLPHDAPVRLPSARRRLAALRPASCDSDVASICRSMRVRGHPKAKKYLNKPIPLVDKLQLVCCDDHATGEFVRTIFHLFGVPNPVFDTQPEGLDNMESDTIDDNDHQEQPRSSTINCNNRPPRASRTSNGDVAITDIAQSIGQIAASMKGMKKKNWKDKLTDFLETLRDYNVKDMNLLYVTLSNDRRLAEDF</sequence>
<evidence type="ECO:0000313" key="3">
    <source>
        <dbReference type="Proteomes" id="UP001085076"/>
    </source>
</evidence>
<name>A0A9D5HMX1_9LILI</name>
<feature type="region of interest" description="Disordered" evidence="1">
    <location>
        <begin position="1"/>
        <end position="26"/>
    </location>
</feature>
<dbReference type="OrthoDB" id="611564at2759"/>
<evidence type="ECO:0000256" key="1">
    <source>
        <dbReference type="SAM" id="MobiDB-lite"/>
    </source>
</evidence>
<evidence type="ECO:0000313" key="2">
    <source>
        <dbReference type="EMBL" id="KAJ0981422.1"/>
    </source>
</evidence>
<feature type="compositionally biased region" description="Polar residues" evidence="1">
    <location>
        <begin position="131"/>
        <end position="149"/>
    </location>
</feature>
<comment type="caution">
    <text evidence="2">The sequence shown here is derived from an EMBL/GenBank/DDBJ whole genome shotgun (WGS) entry which is preliminary data.</text>
</comment>
<dbReference type="Proteomes" id="UP001085076">
    <property type="component" value="Miscellaneous, Linkage group lg02"/>
</dbReference>
<organism evidence="2 3">
    <name type="scientific">Dioscorea zingiberensis</name>
    <dbReference type="NCBI Taxonomy" id="325984"/>
    <lineage>
        <taxon>Eukaryota</taxon>
        <taxon>Viridiplantae</taxon>
        <taxon>Streptophyta</taxon>
        <taxon>Embryophyta</taxon>
        <taxon>Tracheophyta</taxon>
        <taxon>Spermatophyta</taxon>
        <taxon>Magnoliopsida</taxon>
        <taxon>Liliopsida</taxon>
        <taxon>Dioscoreales</taxon>
        <taxon>Dioscoreaceae</taxon>
        <taxon>Dioscorea</taxon>
    </lineage>
</organism>
<reference evidence="2" key="1">
    <citation type="submission" date="2021-03" db="EMBL/GenBank/DDBJ databases">
        <authorList>
            <person name="Li Z."/>
            <person name="Yang C."/>
        </authorList>
    </citation>
    <scope>NUCLEOTIDE SEQUENCE</scope>
    <source>
        <strain evidence="2">Dzin_1.0</strain>
        <tissue evidence="2">Leaf</tissue>
    </source>
</reference>
<gene>
    <name evidence="2" type="ORF">J5N97_009677</name>
</gene>
<proteinExistence type="predicted"/>
<dbReference type="AlphaFoldDB" id="A0A9D5HMX1"/>
<protein>
    <submittedName>
        <fullName evidence="2">Uncharacterized protein</fullName>
    </submittedName>
</protein>
<keyword evidence="3" id="KW-1185">Reference proteome</keyword>
<accession>A0A9D5HMX1</accession>